<reference evidence="1" key="1">
    <citation type="submission" date="2013-11" db="EMBL/GenBank/DDBJ databases">
        <title>Genome sequence of the fusiform rust pathogen reveals effectors for host alternation and coevolution with pine.</title>
        <authorList>
            <consortium name="DOE Joint Genome Institute"/>
            <person name="Smith K."/>
            <person name="Pendleton A."/>
            <person name="Kubisiak T."/>
            <person name="Anderson C."/>
            <person name="Salamov A."/>
            <person name="Aerts A."/>
            <person name="Riley R."/>
            <person name="Clum A."/>
            <person name="Lindquist E."/>
            <person name="Ence D."/>
            <person name="Campbell M."/>
            <person name="Kronenberg Z."/>
            <person name="Feau N."/>
            <person name="Dhillon B."/>
            <person name="Hamelin R."/>
            <person name="Burleigh J."/>
            <person name="Smith J."/>
            <person name="Yandell M."/>
            <person name="Nelson C."/>
            <person name="Grigoriev I."/>
            <person name="Davis J."/>
        </authorList>
    </citation>
    <scope>NUCLEOTIDE SEQUENCE</scope>
    <source>
        <strain evidence="1">G11</strain>
    </source>
</reference>
<protein>
    <submittedName>
        <fullName evidence="1">Uncharacterized protein</fullName>
    </submittedName>
</protein>
<evidence type="ECO:0000313" key="1">
    <source>
        <dbReference type="EMBL" id="KAG0152122.1"/>
    </source>
</evidence>
<comment type="caution">
    <text evidence="1">The sequence shown here is derived from an EMBL/GenBank/DDBJ whole genome shotgun (WGS) entry which is preliminary data.</text>
</comment>
<sequence>MNIVAKGLAGTEEEGTKPKDAKMCLAQWSILKHQAQDVDLLENKSGAQLNH</sequence>
<proteinExistence type="predicted"/>
<keyword evidence="2" id="KW-1185">Reference proteome</keyword>
<dbReference type="EMBL" id="MU167209">
    <property type="protein sequence ID" value="KAG0152122.1"/>
    <property type="molecule type" value="Genomic_DNA"/>
</dbReference>
<dbReference type="Proteomes" id="UP000886653">
    <property type="component" value="Unassembled WGS sequence"/>
</dbReference>
<accession>A0A9P6TH45</accession>
<gene>
    <name evidence="1" type="ORF">CROQUDRAFT_85837</name>
</gene>
<evidence type="ECO:0000313" key="2">
    <source>
        <dbReference type="Proteomes" id="UP000886653"/>
    </source>
</evidence>
<dbReference type="AlphaFoldDB" id="A0A9P6TH45"/>
<organism evidence="1 2">
    <name type="scientific">Cronartium quercuum f. sp. fusiforme G11</name>
    <dbReference type="NCBI Taxonomy" id="708437"/>
    <lineage>
        <taxon>Eukaryota</taxon>
        <taxon>Fungi</taxon>
        <taxon>Dikarya</taxon>
        <taxon>Basidiomycota</taxon>
        <taxon>Pucciniomycotina</taxon>
        <taxon>Pucciniomycetes</taxon>
        <taxon>Pucciniales</taxon>
        <taxon>Coleosporiaceae</taxon>
        <taxon>Cronartium</taxon>
    </lineage>
</organism>
<name>A0A9P6TH45_9BASI</name>